<protein>
    <recommendedName>
        <fullName evidence="2">DUF6801 domain-containing protein</fullName>
    </recommendedName>
</protein>
<feature type="chain" id="PRO_5020710000" description="DUF6801 domain-containing protein" evidence="1">
    <location>
        <begin position="35"/>
        <end position="216"/>
    </location>
</feature>
<evidence type="ECO:0000256" key="1">
    <source>
        <dbReference type="SAM" id="SignalP"/>
    </source>
</evidence>
<accession>A0A4Q7KG92</accession>
<dbReference type="EMBL" id="SGWQ01000010">
    <property type="protein sequence ID" value="RZS34099.1"/>
    <property type="molecule type" value="Genomic_DNA"/>
</dbReference>
<evidence type="ECO:0000313" key="4">
    <source>
        <dbReference type="Proteomes" id="UP000294257"/>
    </source>
</evidence>
<dbReference type="OrthoDB" id="4863392at2"/>
<dbReference type="Proteomes" id="UP000294257">
    <property type="component" value="Unassembled WGS sequence"/>
</dbReference>
<reference evidence="3 4" key="1">
    <citation type="submission" date="2019-02" db="EMBL/GenBank/DDBJ databases">
        <title>Genomic Encyclopedia of Type Strains, Phase IV (KMG-IV): sequencing the most valuable type-strain genomes for metagenomic binning, comparative biology and taxonomic classification.</title>
        <authorList>
            <person name="Goeker M."/>
        </authorList>
    </citation>
    <scope>NUCLEOTIDE SEQUENCE [LARGE SCALE GENOMIC DNA]</scope>
    <source>
        <strain evidence="3 4">DSM 101727</strain>
    </source>
</reference>
<name>A0A4Q7KG92_9PSEU</name>
<feature type="signal peptide" evidence="1">
    <location>
        <begin position="1"/>
        <end position="34"/>
    </location>
</feature>
<evidence type="ECO:0000313" key="3">
    <source>
        <dbReference type="EMBL" id="RZS34099.1"/>
    </source>
</evidence>
<comment type="caution">
    <text evidence="3">The sequence shown here is derived from an EMBL/GenBank/DDBJ whole genome shotgun (WGS) entry which is preliminary data.</text>
</comment>
<dbReference type="Pfam" id="PF20611">
    <property type="entry name" value="DUF6801"/>
    <property type="match status" value="1"/>
</dbReference>
<keyword evidence="4" id="KW-1185">Reference proteome</keyword>
<organism evidence="3 4">
    <name type="scientific">Herbihabitans rhizosphaerae</name>
    <dbReference type="NCBI Taxonomy" id="1872711"/>
    <lineage>
        <taxon>Bacteria</taxon>
        <taxon>Bacillati</taxon>
        <taxon>Actinomycetota</taxon>
        <taxon>Actinomycetes</taxon>
        <taxon>Pseudonocardiales</taxon>
        <taxon>Pseudonocardiaceae</taxon>
        <taxon>Herbihabitans</taxon>
    </lineage>
</organism>
<dbReference type="RefSeq" id="WP_130347489.1">
    <property type="nucleotide sequence ID" value="NZ_SGWQ01000010.1"/>
</dbReference>
<sequence length="216" mass="21920">MNRISKKGATGIAAVATTGLVVAGMALSGGVASADPVELAQAYDCPYPLIGVQPTKIVIKSDIPPQLPVGQPSPEFQITVDADAGLKATEGLNIVGAKTIEGEGVSNVKLTGPGLDLPLDVPVTIPSNPVPANGSPLVLKGITAKAPSITVAQPGTYTVDVTDLFLKMTPKKADGTPTGLGTFESDCTLQQGQPTKLATIEGTAAQVEGVRPDSER</sequence>
<feature type="domain" description="DUF6801" evidence="2">
    <location>
        <begin position="43"/>
        <end position="198"/>
    </location>
</feature>
<evidence type="ECO:0000259" key="2">
    <source>
        <dbReference type="Pfam" id="PF20611"/>
    </source>
</evidence>
<dbReference type="AlphaFoldDB" id="A0A4Q7KG92"/>
<dbReference type="InterPro" id="IPR046542">
    <property type="entry name" value="DUF6801"/>
</dbReference>
<proteinExistence type="predicted"/>
<gene>
    <name evidence="3" type="ORF">EV193_110249</name>
</gene>
<keyword evidence="1" id="KW-0732">Signal</keyword>